<reference evidence="2 3" key="1">
    <citation type="submission" date="2021-03" db="EMBL/GenBank/DDBJ databases">
        <title>Genomic Encyclopedia of Type Strains, Phase IV (KMG-IV): sequencing the most valuable type-strain genomes for metagenomic binning, comparative biology and taxonomic classification.</title>
        <authorList>
            <person name="Goeker M."/>
        </authorList>
    </citation>
    <scope>NUCLEOTIDE SEQUENCE [LARGE SCALE GENOMIC DNA]</scope>
    <source>
        <strain evidence="2 3">DSM 24738</strain>
    </source>
</reference>
<dbReference type="EMBL" id="JAGGKT010000013">
    <property type="protein sequence ID" value="MBP1933756.1"/>
    <property type="molecule type" value="Genomic_DNA"/>
</dbReference>
<organism evidence="2 3">
    <name type="scientific">Ammoniphilus resinae</name>
    <dbReference type="NCBI Taxonomy" id="861532"/>
    <lineage>
        <taxon>Bacteria</taxon>
        <taxon>Bacillati</taxon>
        <taxon>Bacillota</taxon>
        <taxon>Bacilli</taxon>
        <taxon>Bacillales</taxon>
        <taxon>Paenibacillaceae</taxon>
        <taxon>Aneurinibacillus group</taxon>
        <taxon>Ammoniphilus</taxon>
    </lineage>
</organism>
<evidence type="ECO:0000256" key="1">
    <source>
        <dbReference type="SAM" id="MobiDB-lite"/>
    </source>
</evidence>
<dbReference type="Pfam" id="PF14177">
    <property type="entry name" value="YkyB"/>
    <property type="match status" value="1"/>
</dbReference>
<keyword evidence="3" id="KW-1185">Reference proteome</keyword>
<sequence>MKQYSKKNQVPSHYKTKEELQKIGRIPVGSPIAKLVEKNRIFYLFDQNQSAPIPNRNTVTLKPTLDNLAIAIYVVNRHAKTSPQPQKLYQLKTSALEKLMIEGKAHKVGLQQSPNPSKYHQQTCNTLVKVGEYGFHLLSTREDLQGLPHLGEWNDEFRNPTESFSLRQAISLLEQYVGIAEKTQIADQKKPSRFPPARPRKPLLSPFYKNTNLRT</sequence>
<evidence type="ECO:0000313" key="3">
    <source>
        <dbReference type="Proteomes" id="UP001519343"/>
    </source>
</evidence>
<dbReference type="RefSeq" id="WP_245203924.1">
    <property type="nucleotide sequence ID" value="NZ_JAGGKT010000013.1"/>
</dbReference>
<dbReference type="InterPro" id="IPR025552">
    <property type="entry name" value="YkyB"/>
</dbReference>
<evidence type="ECO:0000313" key="2">
    <source>
        <dbReference type="EMBL" id="MBP1933756.1"/>
    </source>
</evidence>
<proteinExistence type="predicted"/>
<comment type="caution">
    <text evidence="2">The sequence shown here is derived from an EMBL/GenBank/DDBJ whole genome shotgun (WGS) entry which is preliminary data.</text>
</comment>
<accession>A0ABS4GU21</accession>
<name>A0ABS4GU21_9BACL</name>
<protein>
    <submittedName>
        <fullName evidence="2">Uncharacterized protein</fullName>
    </submittedName>
</protein>
<feature type="region of interest" description="Disordered" evidence="1">
    <location>
        <begin position="187"/>
        <end position="215"/>
    </location>
</feature>
<gene>
    <name evidence="2" type="ORF">J2Z37_003769</name>
</gene>
<dbReference type="Proteomes" id="UP001519343">
    <property type="component" value="Unassembled WGS sequence"/>
</dbReference>